<reference evidence="1" key="1">
    <citation type="submission" date="2021-02" db="EMBL/GenBank/DDBJ databases">
        <authorList>
            <consortium name="DOE Joint Genome Institute"/>
            <person name="Ahrendt S."/>
            <person name="Looney B.P."/>
            <person name="Miyauchi S."/>
            <person name="Morin E."/>
            <person name="Drula E."/>
            <person name="Courty P.E."/>
            <person name="Chicoki N."/>
            <person name="Fauchery L."/>
            <person name="Kohler A."/>
            <person name="Kuo A."/>
            <person name="Labutti K."/>
            <person name="Pangilinan J."/>
            <person name="Lipzen A."/>
            <person name="Riley R."/>
            <person name="Andreopoulos W."/>
            <person name="He G."/>
            <person name="Johnson J."/>
            <person name="Barry K.W."/>
            <person name="Grigoriev I.V."/>
            <person name="Nagy L."/>
            <person name="Hibbett D."/>
            <person name="Henrissat B."/>
            <person name="Matheny P.B."/>
            <person name="Labbe J."/>
            <person name="Martin F."/>
        </authorList>
    </citation>
    <scope>NUCLEOTIDE SEQUENCE</scope>
    <source>
        <strain evidence="1">EC-137</strain>
    </source>
</reference>
<reference evidence="1" key="2">
    <citation type="journal article" date="2022" name="New Phytol.">
        <title>Evolutionary transition to the ectomycorrhizal habit in the genomes of a hyperdiverse lineage of mushroom-forming fungi.</title>
        <authorList>
            <person name="Looney B."/>
            <person name="Miyauchi S."/>
            <person name="Morin E."/>
            <person name="Drula E."/>
            <person name="Courty P.E."/>
            <person name="Kohler A."/>
            <person name="Kuo A."/>
            <person name="LaButti K."/>
            <person name="Pangilinan J."/>
            <person name="Lipzen A."/>
            <person name="Riley R."/>
            <person name="Andreopoulos W."/>
            <person name="He G."/>
            <person name="Johnson J."/>
            <person name="Nolan M."/>
            <person name="Tritt A."/>
            <person name="Barry K.W."/>
            <person name="Grigoriev I.V."/>
            <person name="Nagy L.G."/>
            <person name="Hibbett D."/>
            <person name="Henrissat B."/>
            <person name="Matheny P.B."/>
            <person name="Labbe J."/>
            <person name="Martin F.M."/>
        </authorList>
    </citation>
    <scope>NUCLEOTIDE SEQUENCE</scope>
    <source>
        <strain evidence="1">EC-137</strain>
    </source>
</reference>
<name>A0ACB8Q4M2_9AGAM</name>
<feature type="non-terminal residue" evidence="1">
    <location>
        <position position="1"/>
    </location>
</feature>
<sequence>LIRKHPSLFGVPFLILMVGASFALVPFTQTRYDLQEQQTSQVTKEQELKLEKDRKKFDLREAYYEMGGGQDNDDWEPTKRIPRPPGLPEWGVAPPEAPPKPSDMSS</sequence>
<dbReference type="Proteomes" id="UP000814128">
    <property type="component" value="Unassembled WGS sequence"/>
</dbReference>
<feature type="non-terminal residue" evidence="1">
    <location>
        <position position="106"/>
    </location>
</feature>
<comment type="caution">
    <text evidence="1">The sequence shown here is derived from an EMBL/GenBank/DDBJ whole genome shotgun (WGS) entry which is preliminary data.</text>
</comment>
<proteinExistence type="predicted"/>
<keyword evidence="2" id="KW-1185">Reference proteome</keyword>
<accession>A0ACB8Q4M2</accession>
<gene>
    <name evidence="1" type="ORF">K488DRAFT_17174</name>
</gene>
<evidence type="ECO:0000313" key="2">
    <source>
        <dbReference type="Proteomes" id="UP000814128"/>
    </source>
</evidence>
<protein>
    <submittedName>
        <fullName evidence="1">Cytochrome c oxidase assembly protein COX16-domain-containing protein</fullName>
    </submittedName>
</protein>
<evidence type="ECO:0000313" key="1">
    <source>
        <dbReference type="EMBL" id="KAI0026696.1"/>
    </source>
</evidence>
<organism evidence="1 2">
    <name type="scientific">Vararia minispora EC-137</name>
    <dbReference type="NCBI Taxonomy" id="1314806"/>
    <lineage>
        <taxon>Eukaryota</taxon>
        <taxon>Fungi</taxon>
        <taxon>Dikarya</taxon>
        <taxon>Basidiomycota</taxon>
        <taxon>Agaricomycotina</taxon>
        <taxon>Agaricomycetes</taxon>
        <taxon>Russulales</taxon>
        <taxon>Lachnocladiaceae</taxon>
        <taxon>Vararia</taxon>
    </lineage>
</organism>
<dbReference type="EMBL" id="MU274271">
    <property type="protein sequence ID" value="KAI0026696.1"/>
    <property type="molecule type" value="Genomic_DNA"/>
</dbReference>